<evidence type="ECO:0000259" key="7">
    <source>
        <dbReference type="Pfam" id="PF20407"/>
    </source>
</evidence>
<dbReference type="InterPro" id="IPR051685">
    <property type="entry name" value="Ycf3/AcsC/BcsC/TPR_MFPF"/>
</dbReference>
<dbReference type="Pfam" id="PF20407">
    <property type="entry name" value="DUF1583_N"/>
    <property type="match status" value="1"/>
</dbReference>
<feature type="signal peptide" evidence="5">
    <location>
        <begin position="1"/>
        <end position="24"/>
    </location>
</feature>
<evidence type="ECO:0000256" key="2">
    <source>
        <dbReference type="ARBA" id="ARBA00022803"/>
    </source>
</evidence>
<dbReference type="Pfam" id="PF07619">
    <property type="entry name" value="DUF1581"/>
    <property type="match status" value="1"/>
</dbReference>
<dbReference type="PROSITE" id="PS50005">
    <property type="entry name" value="TPR"/>
    <property type="match status" value="3"/>
</dbReference>
<dbReference type="Proteomes" id="UP000320176">
    <property type="component" value="Unassembled WGS sequence"/>
</dbReference>
<dbReference type="EMBL" id="SJPN01000002">
    <property type="protein sequence ID" value="TWU06369.1"/>
    <property type="molecule type" value="Genomic_DNA"/>
</dbReference>
<protein>
    <submittedName>
        <fullName evidence="8">Tetratricopeptide repeat protein</fullName>
    </submittedName>
</protein>
<feature type="domain" description="DUF1581" evidence="6">
    <location>
        <begin position="2959"/>
        <end position="3010"/>
    </location>
</feature>
<feature type="repeat" description="TPR" evidence="3">
    <location>
        <begin position="413"/>
        <end position="446"/>
    </location>
</feature>
<dbReference type="InterPro" id="IPR019734">
    <property type="entry name" value="TPR_rpt"/>
</dbReference>
<dbReference type="Gene3D" id="1.25.40.10">
    <property type="entry name" value="Tetratricopeptide repeat domain"/>
    <property type="match status" value="6"/>
</dbReference>
<keyword evidence="1" id="KW-0677">Repeat</keyword>
<feature type="chain" id="PRO_5022729621" evidence="5">
    <location>
        <begin position="25"/>
        <end position="3228"/>
    </location>
</feature>
<dbReference type="SUPFAM" id="SSF48452">
    <property type="entry name" value="TPR-like"/>
    <property type="match status" value="5"/>
</dbReference>
<evidence type="ECO:0000256" key="3">
    <source>
        <dbReference type="PROSITE-ProRule" id="PRU00339"/>
    </source>
</evidence>
<dbReference type="PANTHER" id="PTHR44943:SF8">
    <property type="entry name" value="TPR REPEAT-CONTAINING PROTEIN MJ0263"/>
    <property type="match status" value="1"/>
</dbReference>
<keyword evidence="2 3" id="KW-0802">TPR repeat</keyword>
<keyword evidence="9" id="KW-1185">Reference proteome</keyword>
<name>A0A5C6B4Y4_9BACT</name>
<dbReference type="PANTHER" id="PTHR44943">
    <property type="entry name" value="CELLULOSE SYNTHASE OPERON PROTEIN C"/>
    <property type="match status" value="1"/>
</dbReference>
<evidence type="ECO:0000313" key="9">
    <source>
        <dbReference type="Proteomes" id="UP000320176"/>
    </source>
</evidence>
<dbReference type="SMART" id="SM00028">
    <property type="entry name" value="TPR"/>
    <property type="match status" value="14"/>
</dbReference>
<feature type="domain" description="DUF1583" evidence="7">
    <location>
        <begin position="3071"/>
        <end position="3217"/>
    </location>
</feature>
<gene>
    <name evidence="8" type="ORF">Pla52n_20900</name>
</gene>
<proteinExistence type="predicted"/>
<dbReference type="RefSeq" id="WP_197454465.1">
    <property type="nucleotide sequence ID" value="NZ_CP151726.1"/>
</dbReference>
<evidence type="ECO:0000256" key="1">
    <source>
        <dbReference type="ARBA" id="ARBA00022737"/>
    </source>
</evidence>
<dbReference type="InterPro" id="IPR046518">
    <property type="entry name" value="DUF1583_N"/>
</dbReference>
<dbReference type="InterPro" id="IPR022660">
    <property type="entry name" value="DUF1581"/>
</dbReference>
<organism evidence="8 9">
    <name type="scientific">Stieleria varia</name>
    <dbReference type="NCBI Taxonomy" id="2528005"/>
    <lineage>
        <taxon>Bacteria</taxon>
        <taxon>Pseudomonadati</taxon>
        <taxon>Planctomycetota</taxon>
        <taxon>Planctomycetia</taxon>
        <taxon>Pirellulales</taxon>
        <taxon>Pirellulaceae</taxon>
        <taxon>Stieleria</taxon>
    </lineage>
</organism>
<reference evidence="8 9" key="1">
    <citation type="submission" date="2019-02" db="EMBL/GenBank/DDBJ databases">
        <title>Deep-cultivation of Planctomycetes and their phenomic and genomic characterization uncovers novel biology.</title>
        <authorList>
            <person name="Wiegand S."/>
            <person name="Jogler M."/>
            <person name="Boedeker C."/>
            <person name="Pinto D."/>
            <person name="Vollmers J."/>
            <person name="Rivas-Marin E."/>
            <person name="Kohn T."/>
            <person name="Peeters S.H."/>
            <person name="Heuer A."/>
            <person name="Rast P."/>
            <person name="Oberbeckmann S."/>
            <person name="Bunk B."/>
            <person name="Jeske O."/>
            <person name="Meyerdierks A."/>
            <person name="Storesund J.E."/>
            <person name="Kallscheuer N."/>
            <person name="Luecker S."/>
            <person name="Lage O.M."/>
            <person name="Pohl T."/>
            <person name="Merkel B.J."/>
            <person name="Hornburger P."/>
            <person name="Mueller R.-W."/>
            <person name="Bruemmer F."/>
            <person name="Labrenz M."/>
            <person name="Spormann A.M."/>
            <person name="Op Den Camp H."/>
            <person name="Overmann J."/>
            <person name="Amann R."/>
            <person name="Jetten M.S.M."/>
            <person name="Mascher T."/>
            <person name="Medema M.H."/>
            <person name="Devos D.P."/>
            <person name="Kaster A.-K."/>
            <person name="Ovreas L."/>
            <person name="Rohde M."/>
            <person name="Galperin M.Y."/>
            <person name="Jogler C."/>
        </authorList>
    </citation>
    <scope>NUCLEOTIDE SEQUENCE [LARGE SCALE GENOMIC DNA]</scope>
    <source>
        <strain evidence="8 9">Pla52n</strain>
    </source>
</reference>
<dbReference type="Pfam" id="PF13432">
    <property type="entry name" value="TPR_16"/>
    <property type="match status" value="3"/>
</dbReference>
<comment type="caution">
    <text evidence="8">The sequence shown here is derived from an EMBL/GenBank/DDBJ whole genome shotgun (WGS) entry which is preliminary data.</text>
</comment>
<accession>A0A5C6B4Y4</accession>
<keyword evidence="5" id="KW-0732">Signal</keyword>
<sequence length="3228" mass="357169" precursor="true">MVAKRFLEFLVSLALVMPAVIVTAQAPGDSAAADREAQIAERFMQVLLRRPVPGTALDRVYGYHVQAGTLDATLEKLKTDIESGGDDAGAKAMLLGLLQLQRGADAEAAESLGRAETLRPDDAMASYYLGKALLLVGRGEAAAAALERAIDRKPARNEALPVFTELGRLYGRSQQTDKALAVWNRLEQSFPGDTRVGEQIAQTLAEEGQNEEALKRYLELAKKTSASGDARGIGYQIAAAELKRRIGKADEALADFEAILGRLRPSSWLHSDVQRRIEAGFLRSGDYAALADYYADQLAKQPDALELRMRLGQVQSKAGLLADAEKTLVETVELAPTETEPRLALIDLYQATAKTADAAEQLRVLVEQDPENPDYLIRLGNTILEDTTKDKPTRQTDAAAVWKQLADARKDDAVITAQVGDLMRRIEWVDDAIAMYNRAIELAPDQPQYREYLGEYLHRLDRKDEAMTTWNSIAEGERATRDNFIRLAEVLNTFDHPDKALDAFAQAIEQDPTFSHRLRYTELLTRAEKYDEALSQLDASEAAAETPEEREQLLRSRIGVYASSGTLEERTAEALKTAETSGTAQDYRRLALMLDASAKTDEAVAAIESAMKAEPADIAAMEVAAELYRKSSRSADAITVYRRLAEVDSRFLPNYLKRIASLHMELGQVELALAAAEELIQAGPGNPESYRFYAEQCFRVGRDDEGIEKLRRALRAAPRDRDARRALASALDDRFRTDEAIELYWTLLEDNDDLSEQRGLIKSLASLYGRKGDFDRLISRLELRGRESSDMRTATLLISEAHRSMDDLGAARMTLEPLLAENPRDAELIAQLVELSEAADDLDTALQYQAQLTKLADTPENRNRELKLLINSGQMDRAEATLQRMQAVTDPLAMIDIIDRSLIRKEGESVVRFCKLALEKDPGLWEVRPRLIAGLIESQRYDEALAEIDTVLDLDLPEDTLSETNKDKIEKAKARARASATTSNAILPNRNSDDGSQWISYASGMSSLARYHKLGQYARMNFVSSQSSGIDPRDVLHAKLFAETYRMIIASKQGKLDEFVTTEGLDDEDKVNSTDDVEWLKCFYLFSSFRPSLETRPTQQIDPKLETVTWKLIEQIPSFRPSMLYRILSSRASLRSRQSRPGASNVTIEPLSDERIEFIREIVAEFDEKNLAGNTIQGYTAAYFYNELKESGRETMAASIRESFPMSTDTFQHAMASLSIAARFQDTDKAVELLDRVIKNLPGWASTISENDAYSMSRSATQLASIPEIDEATQLSVADLTIALQAIVNQNTRRSRLSASSSLGMVNTYYNRKGSYQQLQLQVPLASDRLPPNLVSTLAQSGVANPGSDLFKKAIRHWQDSDPVMAGHGSLAAAEQELRDILVAYSHWWGGEITKTYDAIIQLSEADPEDNDWWIERARLAAELKMPEASLEALDSINPTDQSTLQIRELAAMNLASQLGDLERAKTAAQRLFGMRLDVQTELALADQLTRLGMREMSAAVLQRSRRRGGQSVSDLLSLADRYVTNNDTDAAAEIAYSAMRKLNRGGESNEDYYRRRAVEMLRRGGRLDAIIEMAENRVASSSTSLSLKSELAQLYTAAGRKDDAEKVFSEIAQLEPNDPKTLWETANRLQSAGKYDEAAAKFATAAVKEPSLLSNGYYVMTNCIRQAKDREPAYKELMGLNLQSVQGYMLSQLVDINRGRSGTQTPGPFEKSFREKVLKECPVEDLDSVLRTIIGDEQIMKSEAVVDTVRRVLTSDEMFDPLSQIWQRGSYGSDGRFYGIIEPCLQILGNHNQLRAEIQAALRQRIEKANEKDSKIGSPIAEMMLVATRIGDEPESQYRPTLDRMMKMGHDQIPYQLWWQIGQVLEKQSELAKIAVEVYEKGIAASEGNNTMRQYQYSMHPRLADAYVAAGMKDKAREKLLEMYANTDHSEDNQSNPGYGDYQDLQAFKSIASQLVQSGSYLSAIPIYAEALSKPERFQAAKNWGGVDQYQSFFEKELASTLKKLNEKDFAEYLSLPPIEIETESAVEKPKPAANPVGPFLSSSGSTPTVRKEREFETGFALWPMPLTTDLEPSQSSVAAIVTGKLAESESGREMMTEFDGELAERLKQTPKNPSLVGMRALIAIATQKDTAPEHFERLCELVPEVESQSKAFIPNPNVLALVSPALVGMACDDEETKVAAERLADRLFALANASERKGIADALALAKIRYSGGDADTEEGKLAILLALLDRAAPATTPPKVLGAEAAEDCVRVAETAVAADAWSVAIDAIGRAFGGGPPLRTIGGDGANGTFMLQTRNRSSNREPNANELDAMILRVHAVLEAMSPELEKDHELAESAYEILTYVVMPIDREKEVFPYLSDLTRRTPNTSFAIDDKEDASNYAGVAQTLVAAAKATGKLDDLMSRLTKRRETVLSKPLIDFVAFEIAAEQDDQVMLSKAIDDLFASCGINDASALGVTDQVDAAAPSPATDMSARASLDNQAIANVLLLVAYRLEDRDGQTPQVRAIWQHLLQLAGKDAAIGQAMAHWRRIIDKTIRNADLNDDEVRDWIELYLDSVRQFYSRYSQPGLAEQQAANASSNLTGSALASGRFLIAAELLRPQIIESHRRANSGNSNFSTLAIADADAQTRFEYLSYLLFGDPDREVAGEGLIPMVGYAVYAEPPAALADAAPSLAEARNLVIAADDFPLESIGLALAVAAAQCGQTDALIDRMSKYVVTPGDEVDAMIGLALLKDGRNDATREVLNRVTKRLKETVPTKKVDSPMPHESAILVVGAFEVESMRELARSAYQDLVIHARNCQLGNKFGYYNKTLSRITDSFASASATDTRMDHFIAYQTPFASLPVSKRNLPKWAASEGRFLYGGGLDVNLMMLKYPLAGDFTFQVIQRPRPYGGFSVTANGVSFAAQEYNQSAIAMGLIGRGEVKGEYTTGEKNMPLKMELVHRGEEVVFRAGGQDLFTDDRAAAFPFVGLFMKSYSISEASDIVISGSPTIPRQVDLLHPRLRGWSSHILSTALPPLHLPLTPDQNAKSLEKERLELAEQAAKSLRWRAVDGELQSRTLEEGYNQAVASHVHYQRPLLDGESLTYEFWYDPEKMEVHPTIGRVAMMVRPSGIQLRWLSQSNSLESRAHPGDSADPTAREREFDPDEKLIDGNLTLHPGDWNTVRLTAKGEQVVITINDQAAARVAMALDKRPGLLCEKERQCRVRKITLSGDWPETLPDNLLSQSE</sequence>
<evidence type="ECO:0000313" key="8">
    <source>
        <dbReference type="EMBL" id="TWU06369.1"/>
    </source>
</evidence>
<dbReference type="InterPro" id="IPR011990">
    <property type="entry name" value="TPR-like_helical_dom_sf"/>
</dbReference>
<feature type="region of interest" description="Disordered" evidence="4">
    <location>
        <begin position="2028"/>
        <end position="2049"/>
    </location>
</feature>
<evidence type="ECO:0000256" key="4">
    <source>
        <dbReference type="SAM" id="MobiDB-lite"/>
    </source>
</evidence>
<evidence type="ECO:0000259" key="6">
    <source>
        <dbReference type="Pfam" id="PF07619"/>
    </source>
</evidence>
<evidence type="ECO:0000256" key="5">
    <source>
        <dbReference type="SAM" id="SignalP"/>
    </source>
</evidence>
<feature type="repeat" description="TPR" evidence="3">
    <location>
        <begin position="1586"/>
        <end position="1619"/>
    </location>
</feature>
<feature type="repeat" description="TPR" evidence="3">
    <location>
        <begin position="481"/>
        <end position="514"/>
    </location>
</feature>